<proteinExistence type="predicted"/>
<reference evidence="1 2" key="1">
    <citation type="journal article" date="2020" name="ISME J.">
        <title>Uncovering the hidden diversity of litter-decomposition mechanisms in mushroom-forming fungi.</title>
        <authorList>
            <person name="Floudas D."/>
            <person name="Bentzer J."/>
            <person name="Ahren D."/>
            <person name="Johansson T."/>
            <person name="Persson P."/>
            <person name="Tunlid A."/>
        </authorList>
    </citation>
    <scope>NUCLEOTIDE SEQUENCE [LARGE SCALE GENOMIC DNA]</scope>
    <source>
        <strain evidence="1 2">CBS 406.79</strain>
    </source>
</reference>
<protein>
    <submittedName>
        <fullName evidence="1">Uncharacterized protein</fullName>
    </submittedName>
</protein>
<accession>A0A8H5GWU0</accession>
<evidence type="ECO:0000313" key="1">
    <source>
        <dbReference type="EMBL" id="KAF5372400.1"/>
    </source>
</evidence>
<evidence type="ECO:0000313" key="2">
    <source>
        <dbReference type="Proteomes" id="UP000518752"/>
    </source>
</evidence>
<dbReference type="Proteomes" id="UP000518752">
    <property type="component" value="Unassembled WGS sequence"/>
</dbReference>
<name>A0A8H5GWU0_9AGAR</name>
<keyword evidence="2" id="KW-1185">Reference proteome</keyword>
<dbReference type="EMBL" id="JAACJN010000111">
    <property type="protein sequence ID" value="KAF5372400.1"/>
    <property type="molecule type" value="Genomic_DNA"/>
</dbReference>
<organism evidence="1 2">
    <name type="scientific">Collybiopsis confluens</name>
    <dbReference type="NCBI Taxonomy" id="2823264"/>
    <lineage>
        <taxon>Eukaryota</taxon>
        <taxon>Fungi</taxon>
        <taxon>Dikarya</taxon>
        <taxon>Basidiomycota</taxon>
        <taxon>Agaricomycotina</taxon>
        <taxon>Agaricomycetes</taxon>
        <taxon>Agaricomycetidae</taxon>
        <taxon>Agaricales</taxon>
        <taxon>Marasmiineae</taxon>
        <taxon>Omphalotaceae</taxon>
        <taxon>Collybiopsis</taxon>
    </lineage>
</organism>
<sequence>MGYTYTRYVFGITLSDAYLEQRPESDETSAINGAFDDAQKVWKRIQLVYVETRNGCVPCLAFAANDPRGTYIGRPRPPDDIMNRVLFSMKLEKTFGWYRAVE</sequence>
<dbReference type="AlphaFoldDB" id="A0A8H5GWU0"/>
<comment type="caution">
    <text evidence="1">The sequence shown here is derived from an EMBL/GenBank/DDBJ whole genome shotgun (WGS) entry which is preliminary data.</text>
</comment>
<gene>
    <name evidence="1" type="ORF">D9757_011611</name>
</gene>